<dbReference type="KEGG" id="nno:NONO_c51840"/>
<dbReference type="GO" id="GO:0016491">
    <property type="term" value="F:oxidoreductase activity"/>
    <property type="evidence" value="ECO:0007669"/>
    <property type="project" value="UniProtKB-KW"/>
</dbReference>
<dbReference type="Proteomes" id="UP000019150">
    <property type="component" value="Chromosome"/>
</dbReference>
<sequence>MPELTERSIRNLQVVITGATNGIGKEIARGVATRGARIVLLARDRPKAEGVATELTALGAAAVEIVEVDLAQLDSVRAAVIELHSRLSHIDVLVNNAGVTLFSSGRPTVDGFEPQIAINHLAPFLLTLSTLDLLRAAPSPARIIVTASEGHRHASLPDPATLAEPVRYGLLRGQLVYGQSKLLNILFTKVLARRLAGTGTTVNCFCPGVVSTGLVRGNSLVSWLWGLGERAHLLRRPEQGARMGLRLILDPGLEGVSGEFFTSTPGLRLLPPVRAMTEYELQRQIWHRSAELVGVDAETIGGESMIATVGSGHAPRSASTGMDGE</sequence>
<dbReference type="STRING" id="1415166.NONO_c51840"/>
<evidence type="ECO:0000313" key="4">
    <source>
        <dbReference type="EMBL" id="AHH19968.1"/>
    </source>
</evidence>
<name>W5TLY2_9NOCA</name>
<evidence type="ECO:0000256" key="3">
    <source>
        <dbReference type="RuleBase" id="RU000363"/>
    </source>
</evidence>
<reference evidence="4 5" key="1">
    <citation type="journal article" date="2014" name="Appl. Environ. Microbiol.">
        <title>Insights into the Microbial Degradation of Rubber and Gutta-Percha by Analysis of the Complete Genome of Nocardia nova SH22a.</title>
        <authorList>
            <person name="Luo Q."/>
            <person name="Hiessl S."/>
            <person name="Poehlein A."/>
            <person name="Daniel R."/>
            <person name="Steinbuchel A."/>
        </authorList>
    </citation>
    <scope>NUCLEOTIDE SEQUENCE [LARGE SCALE GENOMIC DNA]</scope>
    <source>
        <strain evidence="4">SH22a</strain>
    </source>
</reference>
<keyword evidence="5" id="KW-1185">Reference proteome</keyword>
<evidence type="ECO:0000256" key="1">
    <source>
        <dbReference type="ARBA" id="ARBA00006484"/>
    </source>
</evidence>
<dbReference type="PANTHER" id="PTHR24320:SF148">
    <property type="entry name" value="NAD(P)-BINDING ROSSMANN-FOLD SUPERFAMILY PROTEIN"/>
    <property type="match status" value="1"/>
</dbReference>
<dbReference type="PRINTS" id="PR00080">
    <property type="entry name" value="SDRFAMILY"/>
</dbReference>
<dbReference type="AlphaFoldDB" id="W5TLY2"/>
<comment type="similarity">
    <text evidence="1 3">Belongs to the short-chain dehydrogenases/reductases (SDR) family.</text>
</comment>
<dbReference type="PATRIC" id="fig|1415166.3.peg.5345"/>
<dbReference type="eggNOG" id="COG1028">
    <property type="taxonomic scope" value="Bacteria"/>
</dbReference>
<dbReference type="Gene3D" id="3.40.50.720">
    <property type="entry name" value="NAD(P)-binding Rossmann-like Domain"/>
    <property type="match status" value="1"/>
</dbReference>
<dbReference type="InterPro" id="IPR002347">
    <property type="entry name" value="SDR_fam"/>
</dbReference>
<dbReference type="Pfam" id="PF00106">
    <property type="entry name" value="adh_short"/>
    <property type="match status" value="1"/>
</dbReference>
<proteinExistence type="inferred from homology"/>
<accession>W5TLY2</accession>
<keyword evidence="2" id="KW-0560">Oxidoreductase</keyword>
<dbReference type="PANTHER" id="PTHR24320">
    <property type="entry name" value="RETINOL DEHYDROGENASE"/>
    <property type="match status" value="1"/>
</dbReference>
<evidence type="ECO:0000313" key="5">
    <source>
        <dbReference type="Proteomes" id="UP000019150"/>
    </source>
</evidence>
<dbReference type="HOGENOM" id="CLU_010194_44_5_11"/>
<dbReference type="SUPFAM" id="SSF51735">
    <property type="entry name" value="NAD(P)-binding Rossmann-fold domains"/>
    <property type="match status" value="1"/>
</dbReference>
<gene>
    <name evidence="4" type="ORF">NONO_c51840</name>
</gene>
<dbReference type="OrthoDB" id="3237043at2"/>
<protein>
    <submittedName>
        <fullName evidence="4">Putative oxidoreductase, SDR-family</fullName>
    </submittedName>
</protein>
<dbReference type="InterPro" id="IPR036291">
    <property type="entry name" value="NAD(P)-bd_dom_sf"/>
</dbReference>
<dbReference type="PRINTS" id="PR00081">
    <property type="entry name" value="GDHRDH"/>
</dbReference>
<dbReference type="EMBL" id="CP006850">
    <property type="protein sequence ID" value="AHH19968.1"/>
    <property type="molecule type" value="Genomic_DNA"/>
</dbReference>
<evidence type="ECO:0000256" key="2">
    <source>
        <dbReference type="ARBA" id="ARBA00023002"/>
    </source>
</evidence>
<organism evidence="4 5">
    <name type="scientific">Nocardia nova SH22a</name>
    <dbReference type="NCBI Taxonomy" id="1415166"/>
    <lineage>
        <taxon>Bacteria</taxon>
        <taxon>Bacillati</taxon>
        <taxon>Actinomycetota</taxon>
        <taxon>Actinomycetes</taxon>
        <taxon>Mycobacteriales</taxon>
        <taxon>Nocardiaceae</taxon>
        <taxon>Nocardia</taxon>
    </lineage>
</organism>